<reference evidence="7 8" key="2">
    <citation type="submission" date="2019-05" db="EMBL/GenBank/DDBJ databases">
        <authorList>
            <person name="Lianzixin W."/>
        </authorList>
    </citation>
    <scope>NUCLEOTIDE SEQUENCE [LARGE SCALE GENOMIC DNA]</scope>
    <source>
        <strain evidence="7 8">EC11</strain>
    </source>
</reference>
<feature type="domain" description="Chorismate-utilising enzyme C-terminal" evidence="6">
    <location>
        <begin position="93"/>
        <end position="333"/>
    </location>
</feature>
<comment type="catalytic activity">
    <reaction evidence="1">
        <text>chorismate = isochorismate</text>
        <dbReference type="Rhea" id="RHEA:18985"/>
        <dbReference type="ChEBI" id="CHEBI:29748"/>
        <dbReference type="ChEBI" id="CHEBI:29780"/>
        <dbReference type="EC" id="5.4.4.2"/>
    </reaction>
</comment>
<dbReference type="Gene3D" id="3.60.120.10">
    <property type="entry name" value="Anthranilate synthase"/>
    <property type="match status" value="1"/>
</dbReference>
<evidence type="ECO:0000313" key="8">
    <source>
        <dbReference type="Proteomes" id="UP000817854"/>
    </source>
</evidence>
<protein>
    <recommendedName>
        <fullName evidence="3">isochorismate synthase</fullName>
        <ecNumber evidence="3">5.4.4.2</ecNumber>
    </recommendedName>
    <alternativeName>
        <fullName evidence="5">Isochorismate mutase</fullName>
    </alternativeName>
</protein>
<dbReference type="GO" id="GO:0016740">
    <property type="term" value="F:transferase activity"/>
    <property type="evidence" value="ECO:0007669"/>
    <property type="project" value="UniProtKB-KW"/>
</dbReference>
<evidence type="ECO:0000256" key="4">
    <source>
        <dbReference type="ARBA" id="ARBA00023235"/>
    </source>
</evidence>
<dbReference type="Proteomes" id="UP000817854">
    <property type="component" value="Unassembled WGS sequence"/>
</dbReference>
<dbReference type="NCBIfam" id="TIGR00543">
    <property type="entry name" value="isochor_syn"/>
    <property type="match status" value="1"/>
</dbReference>
<reference evidence="8" key="1">
    <citation type="submission" date="2019-05" db="EMBL/GenBank/DDBJ databases">
        <title>Flavobacterium profundi sp. nov., isolated from a deep-sea seamount.</title>
        <authorList>
            <person name="Zhang D.-C."/>
        </authorList>
    </citation>
    <scope>NUCLEOTIDE SEQUENCE [LARGE SCALE GENOMIC DNA]</scope>
    <source>
        <strain evidence="8">EC11</strain>
    </source>
</reference>
<keyword evidence="7" id="KW-0808">Transferase</keyword>
<organism evidence="7 8">
    <name type="scientific">Flavobacterium jejuense</name>
    <dbReference type="NCBI Taxonomy" id="1544455"/>
    <lineage>
        <taxon>Bacteria</taxon>
        <taxon>Pseudomonadati</taxon>
        <taxon>Bacteroidota</taxon>
        <taxon>Flavobacteriia</taxon>
        <taxon>Flavobacteriales</taxon>
        <taxon>Flavobacteriaceae</taxon>
        <taxon>Flavobacterium</taxon>
    </lineage>
</organism>
<comment type="similarity">
    <text evidence="2">Belongs to the isochorismate synthase family.</text>
</comment>
<dbReference type="SUPFAM" id="SSF56322">
    <property type="entry name" value="ADC synthase"/>
    <property type="match status" value="1"/>
</dbReference>
<comment type="caution">
    <text evidence="7">The sequence shown here is derived from an EMBL/GenBank/DDBJ whole genome shotgun (WGS) entry which is preliminary data.</text>
</comment>
<proteinExistence type="inferred from homology"/>
<reference evidence="7 8" key="3">
    <citation type="submission" date="2020-02" db="EMBL/GenBank/DDBJ databases">
        <title>Flavobacterium profundi sp. nov., isolated from a deep-sea seamount.</title>
        <authorList>
            <person name="Zhang D.-C."/>
        </authorList>
    </citation>
    <scope>NUCLEOTIDE SEQUENCE [LARGE SCALE GENOMIC DNA]</scope>
    <source>
        <strain evidence="7 8">EC11</strain>
    </source>
</reference>
<keyword evidence="4 7" id="KW-0413">Isomerase</keyword>
<dbReference type="GO" id="GO:0008909">
    <property type="term" value="F:isochorismate synthase activity"/>
    <property type="evidence" value="ECO:0007669"/>
    <property type="project" value="UniProtKB-EC"/>
</dbReference>
<dbReference type="PANTHER" id="PTHR42839:SF2">
    <property type="entry name" value="ISOCHORISMATE SYNTHASE ENTC"/>
    <property type="match status" value="1"/>
</dbReference>
<evidence type="ECO:0000313" key="7">
    <source>
        <dbReference type="EMBL" id="NHN24303.1"/>
    </source>
</evidence>
<evidence type="ECO:0000256" key="2">
    <source>
        <dbReference type="ARBA" id="ARBA00005297"/>
    </source>
</evidence>
<dbReference type="EC" id="5.4.4.2" evidence="3"/>
<dbReference type="PANTHER" id="PTHR42839">
    <property type="entry name" value="ISOCHORISMATE SYNTHASE ENTC"/>
    <property type="match status" value="1"/>
</dbReference>
<evidence type="ECO:0000256" key="3">
    <source>
        <dbReference type="ARBA" id="ARBA00012824"/>
    </source>
</evidence>
<evidence type="ECO:0000256" key="1">
    <source>
        <dbReference type="ARBA" id="ARBA00000799"/>
    </source>
</evidence>
<accession>A0ABX0IL40</accession>
<dbReference type="InterPro" id="IPR015890">
    <property type="entry name" value="Chorismate_C"/>
</dbReference>
<evidence type="ECO:0000259" key="6">
    <source>
        <dbReference type="Pfam" id="PF00425"/>
    </source>
</evidence>
<evidence type="ECO:0000256" key="5">
    <source>
        <dbReference type="ARBA" id="ARBA00041564"/>
    </source>
</evidence>
<dbReference type="RefSeq" id="WP_140959231.1">
    <property type="nucleotide sequence ID" value="NZ_VEVQ02000001.1"/>
</dbReference>
<dbReference type="InterPro" id="IPR005801">
    <property type="entry name" value="ADC_synthase"/>
</dbReference>
<dbReference type="Pfam" id="PF00425">
    <property type="entry name" value="Chorismate_bind"/>
    <property type="match status" value="1"/>
</dbReference>
<sequence length="343" mass="39591">MKKVIEKARLHYRKDLPFVLFANPEEDKLQAWFQRDNSLTLFKGQNGFVFTSFNKEQSYSIEQSNSDFYEEKITNKSDDSPDFEKPEINIIEKKNFEALVADSIQAILEQQFQKVVVSRKVLLPISIDFEVSFLKLLSNYKKAFRYLFYHPKVGMWMGASPEQLLHIENNNIKTVALAGTQLYSENIIWETKEKEEQQFVTDFITNQITSFTEEMDISNPYTEKAGNLAHIKTNISAKLVASNSALEIVNALHPTPAICGLPKEPTLDFILANEKYDRKFYSGFLGEWSDVKKNLFVNLRCMEVEKEAVRLYVGCGITKDSNPEKEFFETENKLATIVKIIKI</sequence>
<gene>
    <name evidence="7" type="ORF">FIA58_001330</name>
</gene>
<keyword evidence="8" id="KW-1185">Reference proteome</keyword>
<name>A0ABX0IL40_9FLAO</name>
<dbReference type="InterPro" id="IPR004561">
    <property type="entry name" value="IsoChor_synthase"/>
</dbReference>
<dbReference type="EMBL" id="VEVQ02000001">
    <property type="protein sequence ID" value="NHN24303.1"/>
    <property type="molecule type" value="Genomic_DNA"/>
</dbReference>